<protein>
    <submittedName>
        <fullName evidence="1">8684_t:CDS:1</fullName>
    </submittedName>
</protein>
<dbReference type="EMBL" id="CAJVQB010000103">
    <property type="protein sequence ID" value="CAG8467020.1"/>
    <property type="molecule type" value="Genomic_DNA"/>
</dbReference>
<proteinExistence type="predicted"/>
<evidence type="ECO:0000313" key="1">
    <source>
        <dbReference type="EMBL" id="CAG8467020.1"/>
    </source>
</evidence>
<accession>A0ABM8VWX5</accession>
<organism evidence="1 2">
    <name type="scientific">Gigaspora margarita</name>
    <dbReference type="NCBI Taxonomy" id="4874"/>
    <lineage>
        <taxon>Eukaryota</taxon>
        <taxon>Fungi</taxon>
        <taxon>Fungi incertae sedis</taxon>
        <taxon>Mucoromycota</taxon>
        <taxon>Glomeromycotina</taxon>
        <taxon>Glomeromycetes</taxon>
        <taxon>Diversisporales</taxon>
        <taxon>Gigasporaceae</taxon>
        <taxon>Gigaspora</taxon>
    </lineage>
</organism>
<comment type="caution">
    <text evidence="1">The sequence shown here is derived from an EMBL/GenBank/DDBJ whole genome shotgun (WGS) entry which is preliminary data.</text>
</comment>
<reference evidence="1 2" key="1">
    <citation type="submission" date="2021-06" db="EMBL/GenBank/DDBJ databases">
        <authorList>
            <person name="Kallberg Y."/>
            <person name="Tangrot J."/>
            <person name="Rosling A."/>
        </authorList>
    </citation>
    <scope>NUCLEOTIDE SEQUENCE [LARGE SCALE GENOMIC DNA]</scope>
    <source>
        <strain evidence="1 2">120-4 pot B 10/14</strain>
    </source>
</reference>
<sequence length="113" mass="13534">MRLDAEIKKLLQKEEQEIVGQQISTEKIELLEIDKSQNKLKCDIHDYSTREIQTSMNRSKNEYRLGKHKLKTRNLQEEIVKTNRTTHLIKREGSINIEMSEKEEISPLWQTYY</sequence>
<name>A0ABM8VWX5_GIGMA</name>
<gene>
    <name evidence="1" type="ORF">GMARGA_LOCUS589</name>
</gene>
<keyword evidence="2" id="KW-1185">Reference proteome</keyword>
<evidence type="ECO:0000313" key="2">
    <source>
        <dbReference type="Proteomes" id="UP000789901"/>
    </source>
</evidence>
<dbReference type="Proteomes" id="UP000789901">
    <property type="component" value="Unassembled WGS sequence"/>
</dbReference>